<proteinExistence type="predicted"/>
<dbReference type="EMBL" id="MN740445">
    <property type="protein sequence ID" value="QHU26816.1"/>
    <property type="molecule type" value="Genomic_DNA"/>
</dbReference>
<evidence type="ECO:0000256" key="1">
    <source>
        <dbReference type="SAM" id="MobiDB-lite"/>
    </source>
</evidence>
<accession>A0A6C0L799</accession>
<name>A0A6C0L799_9ZZZZ</name>
<dbReference type="AlphaFoldDB" id="A0A6C0L799"/>
<reference evidence="2" key="1">
    <citation type="journal article" date="2020" name="Nature">
        <title>Giant virus diversity and host interactions through global metagenomics.</title>
        <authorList>
            <person name="Schulz F."/>
            <person name="Roux S."/>
            <person name="Paez-Espino D."/>
            <person name="Jungbluth S."/>
            <person name="Walsh D.A."/>
            <person name="Denef V.J."/>
            <person name="McMahon K.D."/>
            <person name="Konstantinidis K.T."/>
            <person name="Eloe-Fadrosh E.A."/>
            <person name="Kyrpides N.C."/>
            <person name="Woyke T."/>
        </authorList>
    </citation>
    <scope>NUCLEOTIDE SEQUENCE</scope>
    <source>
        <strain evidence="2">GVMAG-M-3300027759-42</strain>
    </source>
</reference>
<evidence type="ECO:0000313" key="2">
    <source>
        <dbReference type="EMBL" id="QHU26816.1"/>
    </source>
</evidence>
<organism evidence="2">
    <name type="scientific">viral metagenome</name>
    <dbReference type="NCBI Taxonomy" id="1070528"/>
    <lineage>
        <taxon>unclassified sequences</taxon>
        <taxon>metagenomes</taxon>
        <taxon>organismal metagenomes</taxon>
    </lineage>
</organism>
<protein>
    <submittedName>
        <fullName evidence="2">Uncharacterized protein</fullName>
    </submittedName>
</protein>
<feature type="compositionally biased region" description="Basic residues" evidence="1">
    <location>
        <begin position="73"/>
        <end position="88"/>
    </location>
</feature>
<feature type="region of interest" description="Disordered" evidence="1">
    <location>
        <begin position="65"/>
        <end position="88"/>
    </location>
</feature>
<sequence length="88" mass="10332">MDKFIGKVVLVQFPKVIRPRFRWIVRKREDSRFIVRVPKIGVAIRDLNLLRDKDFNKEVVLEKGSKPFSSSTRKSKKSSGKTRKSKMI</sequence>